<dbReference type="AlphaFoldDB" id="A0A9P3UR34"/>
<organism evidence="2 3">
    <name type="scientific">Lyophyllum shimeji</name>
    <name type="common">Hon-shimeji</name>
    <name type="synonym">Tricholoma shimeji</name>
    <dbReference type="NCBI Taxonomy" id="47721"/>
    <lineage>
        <taxon>Eukaryota</taxon>
        <taxon>Fungi</taxon>
        <taxon>Dikarya</taxon>
        <taxon>Basidiomycota</taxon>
        <taxon>Agaricomycotina</taxon>
        <taxon>Agaricomycetes</taxon>
        <taxon>Agaricomycetidae</taxon>
        <taxon>Agaricales</taxon>
        <taxon>Tricholomatineae</taxon>
        <taxon>Lyophyllaceae</taxon>
        <taxon>Lyophyllum</taxon>
    </lineage>
</organism>
<reference evidence="2" key="1">
    <citation type="submission" date="2022-07" db="EMBL/GenBank/DDBJ databases">
        <title>The genome of Lyophyllum shimeji provides insight into the initial evolution of ectomycorrhizal fungal genome.</title>
        <authorList>
            <person name="Kobayashi Y."/>
            <person name="Shibata T."/>
            <person name="Hirakawa H."/>
            <person name="Shigenobu S."/>
            <person name="Nishiyama T."/>
            <person name="Yamada A."/>
            <person name="Hasebe M."/>
            <person name="Kawaguchi M."/>
        </authorList>
    </citation>
    <scope>NUCLEOTIDE SEQUENCE</scope>
    <source>
        <strain evidence="2">AT787</strain>
    </source>
</reference>
<dbReference type="EMBL" id="BRPK01000011">
    <property type="protein sequence ID" value="GLB42248.1"/>
    <property type="molecule type" value="Genomic_DNA"/>
</dbReference>
<gene>
    <name evidence="2" type="ORF">LshimejAT787_1102630</name>
</gene>
<dbReference type="PROSITE" id="PS51257">
    <property type="entry name" value="PROKAR_LIPOPROTEIN"/>
    <property type="match status" value="1"/>
</dbReference>
<feature type="signal peptide" evidence="1">
    <location>
        <begin position="1"/>
        <end position="20"/>
    </location>
</feature>
<keyword evidence="3" id="KW-1185">Reference proteome</keyword>
<comment type="caution">
    <text evidence="2">The sequence shown here is derived from an EMBL/GenBank/DDBJ whole genome shotgun (WGS) entry which is preliminary data.</text>
</comment>
<proteinExistence type="predicted"/>
<evidence type="ECO:0000313" key="3">
    <source>
        <dbReference type="Proteomes" id="UP001063166"/>
    </source>
</evidence>
<evidence type="ECO:0000256" key="1">
    <source>
        <dbReference type="SAM" id="SignalP"/>
    </source>
</evidence>
<evidence type="ECO:0000313" key="2">
    <source>
        <dbReference type="EMBL" id="GLB42248.1"/>
    </source>
</evidence>
<sequence>MRFSTIVAASALLLAGFTSACRSDLDCARGEICCFISTKDSQGRCYSRGCAPPHGIHATARIKRHRGRFRLLISSAYTARRPFPESVVTQALRG</sequence>
<accession>A0A9P3UR34</accession>
<keyword evidence="1" id="KW-0732">Signal</keyword>
<feature type="chain" id="PRO_5040495748" evidence="1">
    <location>
        <begin position="21"/>
        <end position="94"/>
    </location>
</feature>
<protein>
    <submittedName>
        <fullName evidence="2">Uncharacterized protein</fullName>
    </submittedName>
</protein>
<dbReference type="Proteomes" id="UP001063166">
    <property type="component" value="Unassembled WGS sequence"/>
</dbReference>
<name>A0A9P3UR34_LYOSH</name>
<dbReference type="OrthoDB" id="2996218at2759"/>